<reference evidence="3" key="1">
    <citation type="submission" date="2020-01" db="EMBL/GenBank/DDBJ databases">
        <authorList>
            <consortium name="DOE Joint Genome Institute"/>
            <person name="Haridas S."/>
            <person name="Albert R."/>
            <person name="Binder M."/>
            <person name="Bloem J."/>
            <person name="Labutti K."/>
            <person name="Salamov A."/>
            <person name="Andreopoulos B."/>
            <person name="Baker S.E."/>
            <person name="Barry K."/>
            <person name="Bills G."/>
            <person name="Bluhm B.H."/>
            <person name="Cannon C."/>
            <person name="Castanera R."/>
            <person name="Culley D.E."/>
            <person name="Daum C."/>
            <person name="Ezra D."/>
            <person name="Gonzalez J.B."/>
            <person name="Henrissat B."/>
            <person name="Kuo A."/>
            <person name="Liang C."/>
            <person name="Lipzen A."/>
            <person name="Lutzoni F."/>
            <person name="Magnuson J."/>
            <person name="Mondo S."/>
            <person name="Nolan M."/>
            <person name="Ohm R."/>
            <person name="Pangilinan J."/>
            <person name="Park H.-J."/>
            <person name="Ramirez L."/>
            <person name="Alfaro M."/>
            <person name="Sun H."/>
            <person name="Tritt A."/>
            <person name="Yoshinaga Y."/>
            <person name="Zwiers L.-H."/>
            <person name="Turgeon B.G."/>
            <person name="Goodwin S.B."/>
            <person name="Spatafora J.W."/>
            <person name="Crous P.W."/>
            <person name="Grigoriev I.V."/>
        </authorList>
    </citation>
    <scope>NUCLEOTIDE SEQUENCE</scope>
    <source>
        <strain evidence="3">CBS 342.82</strain>
    </source>
</reference>
<name>A0A6J3MBI7_9PEZI</name>
<evidence type="ECO:0000313" key="2">
    <source>
        <dbReference type="Proteomes" id="UP000504637"/>
    </source>
</evidence>
<reference evidence="3" key="2">
    <citation type="submission" date="2020-04" db="EMBL/GenBank/DDBJ databases">
        <authorList>
            <consortium name="NCBI Genome Project"/>
        </authorList>
    </citation>
    <scope>NUCLEOTIDE SEQUENCE</scope>
    <source>
        <strain evidence="3">CBS 342.82</strain>
    </source>
</reference>
<accession>A0A6J3MBI7</accession>
<protein>
    <submittedName>
        <fullName evidence="3">Uncharacterized protein</fullName>
    </submittedName>
</protein>
<dbReference type="AlphaFoldDB" id="A0A6J3MBI7"/>
<sequence>MQPFQTHYQRATSNYILPSRASEMSLFEKLLPSPSAYTVDEFFPEQVDPKKRKLIEATKAQRSMPSESFASDWGNNSIYNQPRSHVAPLPPDGISAFDAYLERRSYQAERYPLRSPKRVANGPVRSKLPSRAPSSDRGFDNQEWKVVPPLHGNAGLVSAMRVKSDSQFDANITWIGTIGTYE</sequence>
<dbReference type="GeneID" id="54357214"/>
<keyword evidence="2" id="KW-1185">Reference proteome</keyword>
<gene>
    <name evidence="3" type="ORF">K489DRAFT_176578</name>
</gene>
<organism evidence="3">
    <name type="scientific">Dissoconium aciculare CBS 342.82</name>
    <dbReference type="NCBI Taxonomy" id="1314786"/>
    <lineage>
        <taxon>Eukaryota</taxon>
        <taxon>Fungi</taxon>
        <taxon>Dikarya</taxon>
        <taxon>Ascomycota</taxon>
        <taxon>Pezizomycotina</taxon>
        <taxon>Dothideomycetes</taxon>
        <taxon>Dothideomycetidae</taxon>
        <taxon>Mycosphaerellales</taxon>
        <taxon>Dissoconiaceae</taxon>
        <taxon>Dissoconium</taxon>
    </lineage>
</organism>
<reference evidence="3" key="3">
    <citation type="submission" date="2025-08" db="UniProtKB">
        <authorList>
            <consortium name="RefSeq"/>
        </authorList>
    </citation>
    <scope>IDENTIFICATION</scope>
    <source>
        <strain evidence="3">CBS 342.82</strain>
    </source>
</reference>
<dbReference type="Proteomes" id="UP000504637">
    <property type="component" value="Unplaced"/>
</dbReference>
<feature type="region of interest" description="Disordered" evidence="1">
    <location>
        <begin position="115"/>
        <end position="142"/>
    </location>
</feature>
<dbReference type="RefSeq" id="XP_033461238.1">
    <property type="nucleotide sequence ID" value="XM_033599415.1"/>
</dbReference>
<proteinExistence type="predicted"/>
<evidence type="ECO:0000256" key="1">
    <source>
        <dbReference type="SAM" id="MobiDB-lite"/>
    </source>
</evidence>
<evidence type="ECO:0000313" key="3">
    <source>
        <dbReference type="RefSeq" id="XP_033461238.1"/>
    </source>
</evidence>